<protein>
    <submittedName>
        <fullName evidence="2">Uncharacterized protein</fullName>
    </submittedName>
</protein>
<dbReference type="EMBL" id="CM007895">
    <property type="protein sequence ID" value="OTG22787.1"/>
    <property type="molecule type" value="Genomic_DNA"/>
</dbReference>
<accession>A0A251UHD2</accession>
<dbReference type="InParanoid" id="A0A251UHD2"/>
<keyword evidence="3" id="KW-1185">Reference proteome</keyword>
<dbReference type="Proteomes" id="UP000215914">
    <property type="component" value="Chromosome 6"/>
</dbReference>
<sequence>MYTNTTNVSLMKFKELFGSFAGHRIENRSTGMRYGSTGSDGAKKQESCKQEPVADGQEPVGDAFWNCPSPPKSRIQVI</sequence>
<name>A0A251UHD2_HELAN</name>
<evidence type="ECO:0000313" key="2">
    <source>
        <dbReference type="EMBL" id="OTG22787.1"/>
    </source>
</evidence>
<dbReference type="AlphaFoldDB" id="A0A251UHD2"/>
<proteinExistence type="predicted"/>
<evidence type="ECO:0000256" key="1">
    <source>
        <dbReference type="SAM" id="MobiDB-lite"/>
    </source>
</evidence>
<feature type="region of interest" description="Disordered" evidence="1">
    <location>
        <begin position="29"/>
        <end position="78"/>
    </location>
</feature>
<gene>
    <name evidence="2" type="ORF">HannXRQ_Chr06g0175311</name>
</gene>
<evidence type="ECO:0000313" key="3">
    <source>
        <dbReference type="Proteomes" id="UP000215914"/>
    </source>
</evidence>
<organism evidence="2 3">
    <name type="scientific">Helianthus annuus</name>
    <name type="common">Common sunflower</name>
    <dbReference type="NCBI Taxonomy" id="4232"/>
    <lineage>
        <taxon>Eukaryota</taxon>
        <taxon>Viridiplantae</taxon>
        <taxon>Streptophyta</taxon>
        <taxon>Embryophyta</taxon>
        <taxon>Tracheophyta</taxon>
        <taxon>Spermatophyta</taxon>
        <taxon>Magnoliopsida</taxon>
        <taxon>eudicotyledons</taxon>
        <taxon>Gunneridae</taxon>
        <taxon>Pentapetalae</taxon>
        <taxon>asterids</taxon>
        <taxon>campanulids</taxon>
        <taxon>Asterales</taxon>
        <taxon>Asteraceae</taxon>
        <taxon>Asteroideae</taxon>
        <taxon>Heliantheae alliance</taxon>
        <taxon>Heliantheae</taxon>
        <taxon>Helianthus</taxon>
    </lineage>
</organism>
<reference evidence="3" key="1">
    <citation type="journal article" date="2017" name="Nature">
        <title>The sunflower genome provides insights into oil metabolism, flowering and Asterid evolution.</title>
        <authorList>
            <person name="Badouin H."/>
            <person name="Gouzy J."/>
            <person name="Grassa C.J."/>
            <person name="Murat F."/>
            <person name="Staton S.E."/>
            <person name="Cottret L."/>
            <person name="Lelandais-Briere C."/>
            <person name="Owens G.L."/>
            <person name="Carrere S."/>
            <person name="Mayjonade B."/>
            <person name="Legrand L."/>
            <person name="Gill N."/>
            <person name="Kane N.C."/>
            <person name="Bowers J.E."/>
            <person name="Hubner S."/>
            <person name="Bellec A."/>
            <person name="Berard A."/>
            <person name="Berges H."/>
            <person name="Blanchet N."/>
            <person name="Boniface M.C."/>
            <person name="Brunel D."/>
            <person name="Catrice O."/>
            <person name="Chaidir N."/>
            <person name="Claudel C."/>
            <person name="Donnadieu C."/>
            <person name="Faraut T."/>
            <person name="Fievet G."/>
            <person name="Helmstetter N."/>
            <person name="King M."/>
            <person name="Knapp S.J."/>
            <person name="Lai Z."/>
            <person name="Le Paslier M.C."/>
            <person name="Lippi Y."/>
            <person name="Lorenzon L."/>
            <person name="Mandel J.R."/>
            <person name="Marage G."/>
            <person name="Marchand G."/>
            <person name="Marquand E."/>
            <person name="Bret-Mestries E."/>
            <person name="Morien E."/>
            <person name="Nambeesan S."/>
            <person name="Nguyen T."/>
            <person name="Pegot-Espagnet P."/>
            <person name="Pouilly N."/>
            <person name="Raftis F."/>
            <person name="Sallet E."/>
            <person name="Schiex T."/>
            <person name="Thomas J."/>
            <person name="Vandecasteele C."/>
            <person name="Vares D."/>
            <person name="Vear F."/>
            <person name="Vautrin S."/>
            <person name="Crespi M."/>
            <person name="Mangin B."/>
            <person name="Burke J.M."/>
            <person name="Salse J."/>
            <person name="Munos S."/>
            <person name="Vincourt P."/>
            <person name="Rieseberg L.H."/>
            <person name="Langlade N.B."/>
        </authorList>
    </citation>
    <scope>NUCLEOTIDE SEQUENCE [LARGE SCALE GENOMIC DNA]</scope>
    <source>
        <strain evidence="3">cv. SF193</strain>
    </source>
</reference>